<proteinExistence type="predicted"/>
<organism evidence="2 3">
    <name type="scientific">Symbiodinium microadriaticum</name>
    <name type="common">Dinoflagellate</name>
    <name type="synonym">Zooxanthella microadriatica</name>
    <dbReference type="NCBI Taxonomy" id="2951"/>
    <lineage>
        <taxon>Eukaryota</taxon>
        <taxon>Sar</taxon>
        <taxon>Alveolata</taxon>
        <taxon>Dinophyceae</taxon>
        <taxon>Suessiales</taxon>
        <taxon>Symbiodiniaceae</taxon>
        <taxon>Symbiodinium</taxon>
    </lineage>
</organism>
<dbReference type="SUPFAM" id="SSF53448">
    <property type="entry name" value="Nucleotide-diphospho-sugar transferases"/>
    <property type="match status" value="1"/>
</dbReference>
<evidence type="ECO:0000256" key="1">
    <source>
        <dbReference type="SAM" id="MobiDB-lite"/>
    </source>
</evidence>
<feature type="compositionally biased region" description="Acidic residues" evidence="1">
    <location>
        <begin position="367"/>
        <end position="382"/>
    </location>
</feature>
<sequence>MTPHPLRTTTAQESSVRLQWSGGDPGTTVLRFVGQQRYSSDGIAMELVAGKPLLGATGAQQVPGVSPTKEQGEPHCVKPRALLFSSVGNQCLSVVETWLQEPQGLDFDVALVFYKDSSAPVLDTLRQWERFPGVQVFQHQGMKWPNFRWWLEGQGGASAVAAKYDYIWVVDDDVRLPTHEIAKMFDILREHSKIEVACPSFDKGSDGVWRFFDGHDPRFKLRFTNFVECTAPILKSTMLQNPRFQPCLRAVRTGCFIDFCFHPAAGGGADVVAVIDAVQCHHPPRTADHPSEMRQVQAWHDHKNDDVLFEKEGVPKEWWSIEPRARCHSSDTIVGIISHARSSFPKAPAPRGLSLSWRHPSLAQDSQDLDESSQAETEEVGGLDDVGRADERAPWLPVLLQPVMLLVRAGADVTLPREAVSWTASEAFFSLVRSIRGGYKPLEFRRGVDHDGKESGVFSGSDITQGDLVEVCPLHEVPAKLRAISPVLQRITANVAIADLGSSGLQS</sequence>
<protein>
    <submittedName>
        <fullName evidence="2">Uncharacterized protein</fullName>
    </submittedName>
</protein>
<dbReference type="EMBL" id="LSRX01000173">
    <property type="protein sequence ID" value="OLQ05846.1"/>
    <property type="molecule type" value="Genomic_DNA"/>
</dbReference>
<feature type="region of interest" description="Disordered" evidence="1">
    <location>
        <begin position="363"/>
        <end position="386"/>
    </location>
</feature>
<dbReference type="AlphaFoldDB" id="A0A1Q9EEH8"/>
<evidence type="ECO:0000313" key="3">
    <source>
        <dbReference type="Proteomes" id="UP000186817"/>
    </source>
</evidence>
<dbReference type="CDD" id="cd00761">
    <property type="entry name" value="Glyco_tranf_GTA_type"/>
    <property type="match status" value="1"/>
</dbReference>
<dbReference type="Gene3D" id="3.90.550.10">
    <property type="entry name" value="Spore Coat Polysaccharide Biosynthesis Protein SpsA, Chain A"/>
    <property type="match status" value="1"/>
</dbReference>
<dbReference type="OrthoDB" id="410886at2759"/>
<gene>
    <name evidence="2" type="ORF">AK812_SmicGene10904</name>
</gene>
<dbReference type="InterPro" id="IPR029044">
    <property type="entry name" value="Nucleotide-diphossugar_trans"/>
</dbReference>
<dbReference type="Proteomes" id="UP000186817">
    <property type="component" value="Unassembled WGS sequence"/>
</dbReference>
<accession>A0A1Q9EEH8</accession>
<comment type="caution">
    <text evidence="2">The sequence shown here is derived from an EMBL/GenBank/DDBJ whole genome shotgun (WGS) entry which is preliminary data.</text>
</comment>
<reference evidence="2 3" key="1">
    <citation type="submission" date="2016-02" db="EMBL/GenBank/DDBJ databases">
        <title>Genome analysis of coral dinoflagellate symbionts highlights evolutionary adaptations to a symbiotic lifestyle.</title>
        <authorList>
            <person name="Aranda M."/>
            <person name="Li Y."/>
            <person name="Liew Y.J."/>
            <person name="Baumgarten S."/>
            <person name="Simakov O."/>
            <person name="Wilson M."/>
            <person name="Piel J."/>
            <person name="Ashoor H."/>
            <person name="Bougouffa S."/>
            <person name="Bajic V.B."/>
            <person name="Ryu T."/>
            <person name="Ravasi T."/>
            <person name="Bayer T."/>
            <person name="Micklem G."/>
            <person name="Kim H."/>
            <person name="Bhak J."/>
            <person name="Lajeunesse T.C."/>
            <person name="Voolstra C.R."/>
        </authorList>
    </citation>
    <scope>NUCLEOTIDE SEQUENCE [LARGE SCALE GENOMIC DNA]</scope>
    <source>
        <strain evidence="2 3">CCMP2467</strain>
    </source>
</reference>
<name>A0A1Q9EEH8_SYMMI</name>
<evidence type="ECO:0000313" key="2">
    <source>
        <dbReference type="EMBL" id="OLQ05846.1"/>
    </source>
</evidence>
<keyword evidence="3" id="KW-1185">Reference proteome</keyword>